<dbReference type="GO" id="GO:0046695">
    <property type="term" value="C:SLIK (SAGA-like) complex"/>
    <property type="evidence" value="ECO:0007669"/>
    <property type="project" value="InterPro"/>
</dbReference>
<evidence type="ECO:0000256" key="10">
    <source>
        <dbReference type="SAM" id="MobiDB-lite"/>
    </source>
</evidence>
<keyword evidence="13" id="KW-1185">Reference proteome</keyword>
<dbReference type="SMART" id="SM00297">
    <property type="entry name" value="BROMO"/>
    <property type="match status" value="1"/>
</dbReference>
<evidence type="ECO:0000313" key="12">
    <source>
        <dbReference type="EMBL" id="AMD18712.1"/>
    </source>
</evidence>
<feature type="compositionally biased region" description="Acidic residues" evidence="10">
    <location>
        <begin position="515"/>
        <end position="524"/>
    </location>
</feature>
<gene>
    <name evidence="12" type="ORF">AW171_hschr2227</name>
</gene>
<dbReference type="InterPro" id="IPR001487">
    <property type="entry name" value="Bromodomain"/>
</dbReference>
<evidence type="ECO:0000256" key="8">
    <source>
        <dbReference type="PROSITE-ProRule" id="PRU00035"/>
    </source>
</evidence>
<evidence type="ECO:0000256" key="3">
    <source>
        <dbReference type="ARBA" id="ARBA00023015"/>
    </source>
</evidence>
<feature type="coiled-coil region" evidence="9">
    <location>
        <begin position="270"/>
        <end position="297"/>
    </location>
</feature>
<proteinExistence type="predicted"/>
<dbReference type="CDD" id="cd22927">
    <property type="entry name" value="HFD_SPT7"/>
    <property type="match status" value="1"/>
</dbReference>
<dbReference type="PROSITE" id="PS00633">
    <property type="entry name" value="BROMODOMAIN_1"/>
    <property type="match status" value="1"/>
</dbReference>
<dbReference type="InterPro" id="IPR036427">
    <property type="entry name" value="Bromodomain-like_sf"/>
</dbReference>
<feature type="compositionally biased region" description="Basic and acidic residues" evidence="10">
    <location>
        <begin position="304"/>
        <end position="314"/>
    </location>
</feature>
<evidence type="ECO:0000256" key="2">
    <source>
        <dbReference type="ARBA" id="ARBA00022553"/>
    </source>
</evidence>
<feature type="compositionally biased region" description="Acidic residues" evidence="10">
    <location>
        <begin position="201"/>
        <end position="213"/>
    </location>
</feature>
<protein>
    <recommendedName>
        <fullName evidence="7">SAGA complex subunit Spt7</fullName>
    </recommendedName>
</protein>
<dbReference type="GO" id="GO:0005198">
    <property type="term" value="F:structural molecule activity"/>
    <property type="evidence" value="ECO:0007669"/>
    <property type="project" value="TreeGrafter"/>
</dbReference>
<feature type="region of interest" description="Disordered" evidence="10">
    <location>
        <begin position="73"/>
        <end position="115"/>
    </location>
</feature>
<keyword evidence="9" id="KW-0175">Coiled coil</keyword>
<keyword evidence="3" id="KW-0805">Transcription regulation</keyword>
<keyword evidence="6" id="KW-0539">Nucleus</keyword>
<dbReference type="PROSITE" id="PS50014">
    <property type="entry name" value="BROMODOMAIN_2"/>
    <property type="match status" value="1"/>
</dbReference>
<evidence type="ECO:0000259" key="11">
    <source>
        <dbReference type="PROSITE" id="PS50014"/>
    </source>
</evidence>
<dbReference type="RefSeq" id="XP_017985708.1">
    <property type="nucleotide sequence ID" value="XM_018130196.1"/>
</dbReference>
<feature type="region of interest" description="Disordered" evidence="10">
    <location>
        <begin position="1130"/>
        <end position="1252"/>
    </location>
</feature>
<feature type="region of interest" description="Disordered" evidence="10">
    <location>
        <begin position="304"/>
        <end position="330"/>
    </location>
</feature>
<feature type="compositionally biased region" description="Acidic residues" evidence="10">
    <location>
        <begin position="175"/>
        <end position="186"/>
    </location>
</feature>
<dbReference type="GO" id="GO:0046982">
    <property type="term" value="F:protein heterodimerization activity"/>
    <property type="evidence" value="ECO:0007669"/>
    <property type="project" value="InterPro"/>
</dbReference>
<dbReference type="EMBL" id="CP014242">
    <property type="protein sequence ID" value="AMD18712.1"/>
    <property type="molecule type" value="Genomic_DNA"/>
</dbReference>
<dbReference type="FunFam" id="1.20.920.10:FF:000032">
    <property type="entry name" value="Transcriptional activator spt7"/>
    <property type="match status" value="1"/>
</dbReference>
<dbReference type="Proteomes" id="UP000243052">
    <property type="component" value="Chromosome ii"/>
</dbReference>
<dbReference type="PANTHER" id="PTHR47343">
    <property type="entry name" value="TRANSCRIPTIONAL ACTIVATOR SPT7"/>
    <property type="match status" value="1"/>
</dbReference>
<dbReference type="CDD" id="cd05510">
    <property type="entry name" value="Bromo_SPT7_like"/>
    <property type="match status" value="1"/>
</dbReference>
<dbReference type="InterPro" id="IPR018359">
    <property type="entry name" value="Bromodomain_CS"/>
</dbReference>
<dbReference type="GO" id="GO:0006357">
    <property type="term" value="P:regulation of transcription by RNA polymerase II"/>
    <property type="evidence" value="ECO:0007669"/>
    <property type="project" value="UniProtKB-ARBA"/>
</dbReference>
<dbReference type="GO" id="GO:0005634">
    <property type="term" value="C:nucleus"/>
    <property type="evidence" value="ECO:0007669"/>
    <property type="project" value="UniProtKB-SubCell"/>
</dbReference>
<feature type="region of interest" description="Disordered" evidence="10">
    <location>
        <begin position="510"/>
        <end position="648"/>
    </location>
</feature>
<dbReference type="InterPro" id="IPR037782">
    <property type="entry name" value="Spt7"/>
</dbReference>
<accession>A0A109UX09</accession>
<reference evidence="12 13" key="1">
    <citation type="submission" date="2016-01" db="EMBL/GenBank/DDBJ databases">
        <title>Genome sequence of the yeast Holleya sinecauda.</title>
        <authorList>
            <person name="Dietrich F.S."/>
        </authorList>
    </citation>
    <scope>NUCLEOTIDE SEQUENCE [LARGE SCALE GENOMIC DNA]</scope>
    <source>
        <strain evidence="12 13">ATCC 58844</strain>
    </source>
</reference>
<dbReference type="PANTHER" id="PTHR47343:SF1">
    <property type="entry name" value="TRANSCRIPTIONAL ACTIVATOR SPT7"/>
    <property type="match status" value="1"/>
</dbReference>
<dbReference type="InterPro" id="IPR009072">
    <property type="entry name" value="Histone-fold"/>
</dbReference>
<dbReference type="PRINTS" id="PR00503">
    <property type="entry name" value="BROMODOMAIN"/>
</dbReference>
<feature type="compositionally biased region" description="Polar residues" evidence="10">
    <location>
        <begin position="1197"/>
        <end position="1210"/>
    </location>
</feature>
<dbReference type="Gene3D" id="1.20.920.10">
    <property type="entry name" value="Bromodomain-like"/>
    <property type="match status" value="1"/>
</dbReference>
<feature type="domain" description="Bromo" evidence="11">
    <location>
        <begin position="408"/>
        <end position="478"/>
    </location>
</feature>
<evidence type="ECO:0000256" key="6">
    <source>
        <dbReference type="ARBA" id="ARBA00023242"/>
    </source>
</evidence>
<feature type="compositionally biased region" description="Polar residues" evidence="10">
    <location>
        <begin position="569"/>
        <end position="591"/>
    </location>
</feature>
<keyword evidence="5" id="KW-0804">Transcription</keyword>
<evidence type="ECO:0000256" key="5">
    <source>
        <dbReference type="ARBA" id="ARBA00023163"/>
    </source>
</evidence>
<dbReference type="OrthoDB" id="21449at2759"/>
<dbReference type="GeneID" id="28721868"/>
<evidence type="ECO:0000256" key="4">
    <source>
        <dbReference type="ARBA" id="ARBA00023117"/>
    </source>
</evidence>
<dbReference type="GO" id="GO:0006325">
    <property type="term" value="P:chromatin organization"/>
    <property type="evidence" value="ECO:0007669"/>
    <property type="project" value="UniProtKB-ARBA"/>
</dbReference>
<dbReference type="SUPFAM" id="SSF47370">
    <property type="entry name" value="Bromodomain"/>
    <property type="match status" value="1"/>
</dbReference>
<feature type="compositionally biased region" description="Acidic residues" evidence="10">
    <location>
        <begin position="315"/>
        <end position="326"/>
    </location>
</feature>
<name>A0A109UX09_9SACH</name>
<keyword evidence="4 8" id="KW-0103">Bromodomain</keyword>
<evidence type="ECO:0000256" key="1">
    <source>
        <dbReference type="ARBA" id="ARBA00004123"/>
    </source>
</evidence>
<sequence length="1252" mass="142439">MPKVPIVNYQRSITWSLLKLAESLHNQDIFGQYLSPQQLVVLNHILEIPDVKIKKAIWEQLVRGNVVLNVEKKEESVPVEETQAESDELSDNVATPNSGNKEIEAPNSEELQSETNVTDFSDLDLEELRQNTNGEDFVGNLSLKLRYVLWQFAVDAMTPDETLASDTTEYVLLGDDTDEPAEDDISGESAATNSRGKVTREDDDYDFDEEEEEGQKKEDQENFIVDAKQPGSGNINIEMETDSRGKLVVHLQISKSTLPKLRVNKTQVIVENFSKIYHNLENDRETLLKRLKLEENDKLLEYDKKRKHGDKSSENEDEDNLIDDEPDLKKHRNSISSLPVNLGVNNLSLKHLLATIQENKSKLQISDYELKHLIMEVRKNRSKWASDDKIGQEELYDACEKVVMELRNYTEHSTAFLNKVSKRDAPNYYQIIKKPMDLNTVLKKLKTFQYKSKQQFADDIMLIWKNCLTYNSDPKHFLRAHAIAMQKKSQQLIPFIPDIVVRDRHEVEKELEKEDKDDDEEEEVVGTGRKGGVVRRGVQTIRDDEEDDELPPTVEGKNVPLPERAEINSFGSENTEVSNDQPDASDSSNGSEAAKVGNTAGATKEPAPDLELTKGNLKAQEQEALPDAEEFDEQEEEEDDEDDENEMEVSQNLFEKDNGDDDLELTTWKNLTAKVRAEICMRRSELFKNGKLNSESVAMLRNPARLKDFNLILQEYRGQQKADEGRKANGRGSIMKNGFGAVIKQESSQELLPESQNMGSNLEKDADEIDIDNASLLSEYNVANSYPDIGYKGISNEMLQREEEVMIQYLLNDTKPKQSIFLANKDKGMTPLMNENIKRIYEIRHICHKISLIRMLQKPNQAKSSLLHQRLKHTSIKNDIDLDPVSQLETHDYRNNRQLIWKIMHKNVSKISMSHGFESTEPSAISALTEIAGDYLSNLVKSLKIHRETNSLNRRDPKQMLCMTLLENGINKPDDLFTYIENEFTKKAKKLNDIKTKLNGFLRDLLRPTLQDLSERNFDDESQSFMTGDFSSEITGEDFFGFRELGLEKEFGVLTSSVPLQLLTLQFRSKDAEGKEKDKKIQQDEFENVVYHKVTKESLDSGRYLKLLSPLLFKAYDRCNLYHLKMAKSKNADQVPDNHDSPSFPILEDHELPKSKGAARARLPPTGKIGSNYKKKPIGEAYFLPEEPSESPEQTKKTQNANTTGTNPQDSDPLIDKLFGSPSAEVNDVENGFGLNSASPSGSFSLSLPRVQ</sequence>
<evidence type="ECO:0000256" key="9">
    <source>
        <dbReference type="SAM" id="Coils"/>
    </source>
</evidence>
<dbReference type="AlphaFoldDB" id="A0A109UX09"/>
<evidence type="ECO:0000256" key="7">
    <source>
        <dbReference type="ARBA" id="ARBA00093633"/>
    </source>
</evidence>
<keyword evidence="2" id="KW-0597">Phosphoprotein</keyword>
<feature type="region of interest" description="Disordered" evidence="10">
    <location>
        <begin position="175"/>
        <end position="222"/>
    </location>
</feature>
<feature type="compositionally biased region" description="Low complexity" evidence="10">
    <location>
        <begin position="1235"/>
        <end position="1252"/>
    </location>
</feature>
<dbReference type="Pfam" id="PF00439">
    <property type="entry name" value="Bromodomain"/>
    <property type="match status" value="1"/>
</dbReference>
<comment type="subcellular location">
    <subcellularLocation>
        <location evidence="1">Nucleus</location>
    </subcellularLocation>
</comment>
<dbReference type="STRING" id="45286.A0A109UX09"/>
<dbReference type="GO" id="GO:0000124">
    <property type="term" value="C:SAGA complex"/>
    <property type="evidence" value="ECO:0007669"/>
    <property type="project" value="InterPro"/>
</dbReference>
<dbReference type="Gene3D" id="1.10.20.10">
    <property type="entry name" value="Histone, subunit A"/>
    <property type="match status" value="1"/>
</dbReference>
<feature type="compositionally biased region" description="Acidic residues" evidence="10">
    <location>
        <begin position="624"/>
        <end position="647"/>
    </location>
</feature>
<evidence type="ECO:0000313" key="13">
    <source>
        <dbReference type="Proteomes" id="UP000243052"/>
    </source>
</evidence>
<organism evidence="12 13">
    <name type="scientific">Eremothecium sinecaudum</name>
    <dbReference type="NCBI Taxonomy" id="45286"/>
    <lineage>
        <taxon>Eukaryota</taxon>
        <taxon>Fungi</taxon>
        <taxon>Dikarya</taxon>
        <taxon>Ascomycota</taxon>
        <taxon>Saccharomycotina</taxon>
        <taxon>Saccharomycetes</taxon>
        <taxon>Saccharomycetales</taxon>
        <taxon>Saccharomycetaceae</taxon>
        <taxon>Eremothecium</taxon>
    </lineage>
</organism>